<evidence type="ECO:0000259" key="2">
    <source>
        <dbReference type="PROSITE" id="PS50110"/>
    </source>
</evidence>
<comment type="caution">
    <text evidence="3">The sequence shown here is derived from an EMBL/GenBank/DDBJ whole genome shotgun (WGS) entry which is preliminary data.</text>
</comment>
<dbReference type="EMBL" id="LLZG01000153">
    <property type="protein sequence ID" value="KUL35449.1"/>
    <property type="molecule type" value="Genomic_DNA"/>
</dbReference>
<dbReference type="PROSITE" id="PS50110">
    <property type="entry name" value="RESPONSE_REGULATORY"/>
    <property type="match status" value="1"/>
</dbReference>
<accession>A0A0X3US89</accession>
<evidence type="ECO:0000256" key="1">
    <source>
        <dbReference type="PROSITE-ProRule" id="PRU00169"/>
    </source>
</evidence>
<dbReference type="Proteomes" id="UP000053923">
    <property type="component" value="Unassembled WGS sequence"/>
</dbReference>
<gene>
    <name evidence="3" type="ORF">ADL12_19870</name>
</gene>
<dbReference type="RefSeq" id="WP_062704018.1">
    <property type="nucleotide sequence ID" value="NZ_LLZG01000153.1"/>
</dbReference>
<evidence type="ECO:0000313" key="3">
    <source>
        <dbReference type="EMBL" id="KUL35449.1"/>
    </source>
</evidence>
<dbReference type="InterPro" id="IPR011006">
    <property type="entry name" value="CheY-like_superfamily"/>
</dbReference>
<dbReference type="Gene3D" id="3.40.50.2300">
    <property type="match status" value="1"/>
</dbReference>
<protein>
    <recommendedName>
        <fullName evidence="2">Response regulatory domain-containing protein</fullName>
    </recommendedName>
</protein>
<name>A0A0X3US89_9ACTN</name>
<dbReference type="SUPFAM" id="SSF52172">
    <property type="entry name" value="CheY-like"/>
    <property type="match status" value="1"/>
</dbReference>
<dbReference type="OrthoDB" id="4220982at2"/>
<dbReference type="AlphaFoldDB" id="A0A0X3US89"/>
<keyword evidence="4" id="KW-1185">Reference proteome</keyword>
<evidence type="ECO:0000313" key="4">
    <source>
        <dbReference type="Proteomes" id="UP000053923"/>
    </source>
</evidence>
<dbReference type="InterPro" id="IPR001789">
    <property type="entry name" value="Sig_transdc_resp-reg_receiver"/>
</dbReference>
<feature type="modified residue" description="4-aspartylphosphate" evidence="1">
    <location>
        <position position="54"/>
    </location>
</feature>
<dbReference type="GO" id="GO:0000160">
    <property type="term" value="P:phosphorelay signal transduction system"/>
    <property type="evidence" value="ECO:0007669"/>
    <property type="project" value="InterPro"/>
</dbReference>
<organism evidence="3 4">
    <name type="scientific">Streptomyces regalis</name>
    <dbReference type="NCBI Taxonomy" id="68262"/>
    <lineage>
        <taxon>Bacteria</taxon>
        <taxon>Bacillati</taxon>
        <taxon>Actinomycetota</taxon>
        <taxon>Actinomycetes</taxon>
        <taxon>Kitasatosporales</taxon>
        <taxon>Streptomycetaceae</taxon>
        <taxon>Streptomyces</taxon>
    </lineage>
</organism>
<feature type="domain" description="Response regulatory" evidence="2">
    <location>
        <begin position="3"/>
        <end position="117"/>
    </location>
</feature>
<proteinExistence type="predicted"/>
<reference evidence="4" key="1">
    <citation type="submission" date="2015-10" db="EMBL/GenBank/DDBJ databases">
        <authorList>
            <person name="Ju K.-S."/>
            <person name="Doroghazi J.R."/>
            <person name="Metcalf W.W."/>
        </authorList>
    </citation>
    <scope>NUCLEOTIDE SEQUENCE [LARGE SCALE GENOMIC DNA]</scope>
    <source>
        <strain evidence="4">NRRL 3151</strain>
    </source>
</reference>
<keyword evidence="1" id="KW-0597">Phosphoprotein</keyword>
<sequence>MKKVLVVEPHPQVLAALADLVEEEPGYELAGAVATISEAISQISDLTPDVVLVDSDTANQESHLLGHQLGELLPMALLVLLSAATEPHKECPESSAKTLPISILKTDAPEFLRSLST</sequence>